<gene>
    <name evidence="1" type="ordered locus">Acel_1529</name>
</gene>
<dbReference type="eggNOG" id="COG1403">
    <property type="taxonomic scope" value="Bacteria"/>
</dbReference>
<name>A0LV41_ACIC1</name>
<proteinExistence type="predicted"/>
<dbReference type="Proteomes" id="UP000008221">
    <property type="component" value="Chromosome"/>
</dbReference>
<keyword evidence="2" id="KW-1185">Reference proteome</keyword>
<dbReference type="KEGG" id="ace:Acel_1529"/>
<evidence type="ECO:0000313" key="1">
    <source>
        <dbReference type="EMBL" id="ABK53301.1"/>
    </source>
</evidence>
<reference evidence="1 2" key="1">
    <citation type="journal article" date="2009" name="Genome Res.">
        <title>Complete genome of the cellulolytic thermophile Acidothermus cellulolyticus 11B provides insights into its ecophysiological and evolutionary adaptations.</title>
        <authorList>
            <person name="Barabote R.D."/>
            <person name="Xie G."/>
            <person name="Leu D.H."/>
            <person name="Normand P."/>
            <person name="Necsulea A."/>
            <person name="Daubin V."/>
            <person name="Medigue C."/>
            <person name="Adney W.S."/>
            <person name="Xu X.C."/>
            <person name="Lapidus A."/>
            <person name="Parales R.E."/>
            <person name="Detter C."/>
            <person name="Pujic P."/>
            <person name="Bruce D."/>
            <person name="Lavire C."/>
            <person name="Challacombe J.F."/>
            <person name="Brettin T.S."/>
            <person name="Berry A.M."/>
        </authorList>
    </citation>
    <scope>NUCLEOTIDE SEQUENCE [LARGE SCALE GENOMIC DNA]</scope>
    <source>
        <strain evidence="2">ATCC 43068 / DSM 8971 / 11B</strain>
    </source>
</reference>
<protein>
    <submittedName>
        <fullName evidence="1">Uncharacterized protein</fullName>
    </submittedName>
</protein>
<dbReference type="InParanoid" id="A0LV41"/>
<sequence>MRVGDGRDVDAWQTRPGGHRDRCVCVGFEGTAFAAQPGSDPGRVAHAHRVADELGPLHRSINPADVDTPPRSAPSLVVQGSNAVPVTVDTTLTVTPDALPHLDLARQRIPHGEQDLIILEDSTAPTSVTFTITTPGETLAPTADGGALVLDSHHQPVAFIAAPWAHDAAGNPIPTTYTITPTSLTQTITPPTTATYPITADPKITWGIITGTIYFNKEETAFIAAYGLSYGYYQYLLAILPPTEAIGDLSSTVTVYAAAAQWLGKCLAIKFGLSAPRLFSGPPAPPFITPEVYSGRYCT</sequence>
<dbReference type="HOGENOM" id="CLU_929464_0_0_11"/>
<dbReference type="AlphaFoldDB" id="A0LV41"/>
<evidence type="ECO:0000313" key="2">
    <source>
        <dbReference type="Proteomes" id="UP000008221"/>
    </source>
</evidence>
<accession>A0LV41</accession>
<dbReference type="STRING" id="351607.Acel_1529"/>
<dbReference type="EMBL" id="CP000481">
    <property type="protein sequence ID" value="ABK53301.1"/>
    <property type="molecule type" value="Genomic_DNA"/>
</dbReference>
<organism evidence="1 2">
    <name type="scientific">Acidothermus cellulolyticus (strain ATCC 43068 / DSM 8971 / 11B)</name>
    <dbReference type="NCBI Taxonomy" id="351607"/>
    <lineage>
        <taxon>Bacteria</taxon>
        <taxon>Bacillati</taxon>
        <taxon>Actinomycetota</taxon>
        <taxon>Actinomycetes</taxon>
        <taxon>Acidothermales</taxon>
        <taxon>Acidothermaceae</taxon>
        <taxon>Acidothermus</taxon>
    </lineage>
</organism>